<sequence>MSAPPASTNRAPRGGKGGGYGRFKANNQKFGTPLPILLPTSPLHPDHIEPPSRNFGGPAETSSSVSHGLTYLLKSYLYSTGPIRPQCTGTYDPLTRSVWVTNKADREILFERGFFGKGNLSRSDPSWAIRRAKALEGERDGRGLTSEEVTALRRKERKQFKRDRAQAMLDASLAAEAILTGKTLASTSVVNDDHTDRAGESLHRVNSTTPSVQSTSASTPKAGPRANVMTTVNSTFIPTVDEYAHVLPEGETRLTPQTFLVRPTRPDQRVGKKRTPAVHPVDQTVVGEQSALTGQPIARVEKADEKPAREPLPPIEVQDFEHLQLNLEEAFFLSWAIGCLNVVHPQTGAVIPPRDLLRTALELPYPLRDLGPARSATDDIAMRPDNPFLVSYVAYHHYRSLGWVVKTGIKFCVDWLLYKRGLVFSHAEFAVLVMPHYADQVEASKSPFALPNDGAMTWQWLNTVNRVNTQVKKTLILCYVTIHSNDTVTAKDLENPISLLGRYSVREVTIRRFVPARMRD</sequence>
<evidence type="ECO:0000256" key="1">
    <source>
        <dbReference type="ARBA" id="ARBA00008078"/>
    </source>
</evidence>
<comment type="catalytic activity">
    <reaction evidence="6">
        <text>pretRNA = a 3'-half-tRNA molecule with a 5'-OH end + a 5'-half-tRNA molecule with a 2',3'-cyclic phosphate end + an intron with a 2',3'-cyclic phosphate and a 5'-hydroxyl terminus.</text>
        <dbReference type="EC" id="4.6.1.16"/>
    </reaction>
</comment>
<evidence type="ECO:0000256" key="4">
    <source>
        <dbReference type="ARBA" id="ARBA00023239"/>
    </source>
</evidence>
<feature type="domain" description="tRNA intron endonuclease catalytic" evidence="9">
    <location>
        <begin position="388"/>
        <end position="488"/>
    </location>
</feature>
<accession>A0A8K0JSB0</accession>
<name>A0A8K0JSB0_9TREE</name>
<feature type="active site" evidence="7">
    <location>
        <position position="426"/>
    </location>
</feature>
<keyword evidence="3" id="KW-0819">tRNA processing</keyword>
<feature type="region of interest" description="Disordered" evidence="8">
    <location>
        <begin position="1"/>
        <end position="25"/>
    </location>
</feature>
<evidence type="ECO:0000256" key="6">
    <source>
        <dbReference type="ARBA" id="ARBA00034031"/>
    </source>
</evidence>
<dbReference type="InterPro" id="IPR016589">
    <property type="entry name" value="tRNA_splic_SEN2"/>
</dbReference>
<dbReference type="SUPFAM" id="SSF53032">
    <property type="entry name" value="tRNA-intron endonuclease catalytic domain-like"/>
    <property type="match status" value="1"/>
</dbReference>
<gene>
    <name evidence="10" type="ORF">FFLO_00127</name>
</gene>
<dbReference type="InterPro" id="IPR006676">
    <property type="entry name" value="tRNA_splic"/>
</dbReference>
<dbReference type="EMBL" id="JABELV010000001">
    <property type="protein sequence ID" value="KAG7580156.1"/>
    <property type="molecule type" value="Genomic_DNA"/>
</dbReference>
<evidence type="ECO:0000256" key="8">
    <source>
        <dbReference type="SAM" id="MobiDB-lite"/>
    </source>
</evidence>
<dbReference type="NCBIfam" id="TIGR00324">
    <property type="entry name" value="endA"/>
    <property type="match status" value="1"/>
</dbReference>
<comment type="similarity">
    <text evidence="1">Belongs to the tRNA-intron endonuclease family.</text>
</comment>
<feature type="region of interest" description="Disordered" evidence="8">
    <location>
        <begin position="193"/>
        <end position="226"/>
    </location>
</feature>
<evidence type="ECO:0000313" key="11">
    <source>
        <dbReference type="Proteomes" id="UP000812966"/>
    </source>
</evidence>
<feature type="active site" evidence="7">
    <location>
        <position position="473"/>
    </location>
</feature>
<evidence type="ECO:0000256" key="7">
    <source>
        <dbReference type="PIRSR" id="PIRSR011789-1"/>
    </source>
</evidence>
<dbReference type="Proteomes" id="UP000812966">
    <property type="component" value="Unassembled WGS sequence"/>
</dbReference>
<feature type="compositionally biased region" description="Polar residues" evidence="8">
    <location>
        <begin position="204"/>
        <end position="219"/>
    </location>
</feature>
<comment type="caution">
    <text evidence="10">The sequence shown here is derived from an EMBL/GenBank/DDBJ whole genome shotgun (WGS) entry which is preliminary data.</text>
</comment>
<dbReference type="CDD" id="cd22363">
    <property type="entry name" value="tRNA-intron_lyase_C"/>
    <property type="match status" value="1"/>
</dbReference>
<feature type="compositionally biased region" description="Polar residues" evidence="8">
    <location>
        <begin position="1"/>
        <end position="10"/>
    </location>
</feature>
<dbReference type="GO" id="GO:0000213">
    <property type="term" value="F:tRNA-intron lyase activity"/>
    <property type="evidence" value="ECO:0007669"/>
    <property type="project" value="UniProtKB-EC"/>
</dbReference>
<dbReference type="GO" id="GO:0003676">
    <property type="term" value="F:nucleic acid binding"/>
    <property type="evidence" value="ECO:0007669"/>
    <property type="project" value="InterPro"/>
</dbReference>
<dbReference type="InterPro" id="IPR006677">
    <property type="entry name" value="tRNA_intron_Endonuc_cat-like"/>
</dbReference>
<keyword evidence="11" id="KW-1185">Reference proteome</keyword>
<evidence type="ECO:0000259" key="9">
    <source>
        <dbReference type="Pfam" id="PF01974"/>
    </source>
</evidence>
<keyword evidence="4" id="KW-0456">Lyase</keyword>
<feature type="active site" evidence="7">
    <location>
        <position position="418"/>
    </location>
</feature>
<dbReference type="PANTHER" id="PTHR21227:SF0">
    <property type="entry name" value="TRNA-SPLICING ENDONUCLEASE SUBUNIT SEN2"/>
    <property type="match status" value="1"/>
</dbReference>
<dbReference type="Gene3D" id="3.40.1350.10">
    <property type="match status" value="1"/>
</dbReference>
<dbReference type="PANTHER" id="PTHR21227">
    <property type="entry name" value="TRNA-SPLICING ENDONUCLEASE SUBUNIT SEN2"/>
    <property type="match status" value="1"/>
</dbReference>
<evidence type="ECO:0000313" key="10">
    <source>
        <dbReference type="EMBL" id="KAG7580156.1"/>
    </source>
</evidence>
<dbReference type="Pfam" id="PF01974">
    <property type="entry name" value="tRNA_int_endo"/>
    <property type="match status" value="1"/>
</dbReference>
<organism evidence="10 11">
    <name type="scientific">Filobasidium floriforme</name>
    <dbReference type="NCBI Taxonomy" id="5210"/>
    <lineage>
        <taxon>Eukaryota</taxon>
        <taxon>Fungi</taxon>
        <taxon>Dikarya</taxon>
        <taxon>Basidiomycota</taxon>
        <taxon>Agaricomycotina</taxon>
        <taxon>Tremellomycetes</taxon>
        <taxon>Filobasidiales</taxon>
        <taxon>Filobasidiaceae</taxon>
        <taxon>Filobasidium</taxon>
    </lineage>
</organism>
<protein>
    <recommendedName>
        <fullName evidence="2">tRNA-intron lyase</fullName>
        <ecNumber evidence="2">4.6.1.16</ecNumber>
    </recommendedName>
    <alternativeName>
        <fullName evidence="5">tRNA-intron endonuclease Sen2</fullName>
    </alternativeName>
</protein>
<evidence type="ECO:0000256" key="2">
    <source>
        <dbReference type="ARBA" id="ARBA00012573"/>
    </source>
</evidence>
<dbReference type="InterPro" id="IPR011856">
    <property type="entry name" value="tRNA_endonuc-like_dom_sf"/>
</dbReference>
<evidence type="ECO:0000256" key="5">
    <source>
        <dbReference type="ARBA" id="ARBA00032432"/>
    </source>
</evidence>
<dbReference type="EC" id="4.6.1.16" evidence="2"/>
<dbReference type="FunFam" id="3.40.1350.10:FF:000007">
    <property type="entry name" value="tRNA-splicing endonuclease subunit Sen2"/>
    <property type="match status" value="1"/>
</dbReference>
<dbReference type="GO" id="GO:0005737">
    <property type="term" value="C:cytoplasm"/>
    <property type="evidence" value="ECO:0007669"/>
    <property type="project" value="TreeGrafter"/>
</dbReference>
<evidence type="ECO:0000256" key="3">
    <source>
        <dbReference type="ARBA" id="ARBA00022694"/>
    </source>
</evidence>
<dbReference type="GO" id="GO:0000379">
    <property type="term" value="P:tRNA-type intron splice site recognition and cleavage"/>
    <property type="evidence" value="ECO:0007669"/>
    <property type="project" value="TreeGrafter"/>
</dbReference>
<dbReference type="AlphaFoldDB" id="A0A8K0JSB0"/>
<feature type="compositionally biased region" description="Basic and acidic residues" evidence="8">
    <location>
        <begin position="193"/>
        <end position="203"/>
    </location>
</feature>
<dbReference type="GO" id="GO:0000214">
    <property type="term" value="C:tRNA-intron endonuclease complex"/>
    <property type="evidence" value="ECO:0007669"/>
    <property type="project" value="InterPro"/>
</dbReference>
<dbReference type="PIRSF" id="PIRSF011789">
    <property type="entry name" value="tRNA_splic_SEN2"/>
    <property type="match status" value="1"/>
</dbReference>
<dbReference type="InterPro" id="IPR036167">
    <property type="entry name" value="tRNA_intron_Endo_cat-like_sf"/>
</dbReference>
<reference evidence="10" key="1">
    <citation type="submission" date="2020-04" db="EMBL/GenBank/DDBJ databases">
        <title>Analysis of mating type loci in Filobasidium floriforme.</title>
        <authorList>
            <person name="Nowrousian M."/>
        </authorList>
    </citation>
    <scope>NUCLEOTIDE SEQUENCE</scope>
    <source>
        <strain evidence="10">CBS 6242</strain>
    </source>
</reference>
<proteinExistence type="inferred from homology"/>